<evidence type="ECO:0000256" key="1">
    <source>
        <dbReference type="ARBA" id="ARBA00004167"/>
    </source>
</evidence>
<dbReference type="RefSeq" id="WP_341764766.1">
    <property type="nucleotide sequence ID" value="NZ_OZ034688.1"/>
</dbReference>
<dbReference type="EMBL" id="OZ034688">
    <property type="protein sequence ID" value="CAL1329296.1"/>
    <property type="molecule type" value="Genomic_DNA"/>
</dbReference>
<keyword evidence="3" id="KW-1003">Cell membrane</keyword>
<reference evidence="10" key="1">
    <citation type="submission" date="2024-04" db="EMBL/GenBank/DDBJ databases">
        <authorList>
            <person name="Manzano-Marin A."/>
            <person name="Manzano-Marin A."/>
            <person name="Alejandro Manzano Marin A."/>
        </authorList>
    </citation>
    <scope>NUCLEOTIDE SEQUENCE [LARGE SCALE GENOMIC DNA]</scope>
    <source>
        <strain evidence="10">TABTEA</strain>
    </source>
</reference>
<evidence type="ECO:0000313" key="11">
    <source>
        <dbReference type="Proteomes" id="UP001497533"/>
    </source>
</evidence>
<name>A0ABP1CFL4_9GAMM</name>
<dbReference type="Proteomes" id="UP001497533">
    <property type="component" value="Chromosome"/>
</dbReference>
<feature type="domain" description="Ancillary SecYEG translocon subunit/Cell division coordinator CpoB TPR" evidence="9">
    <location>
        <begin position="13"/>
        <end position="198"/>
    </location>
</feature>
<proteinExistence type="predicted"/>
<evidence type="ECO:0000313" key="10">
    <source>
        <dbReference type="EMBL" id="CAL1329296.1"/>
    </source>
</evidence>
<organism evidence="10 11">
    <name type="scientific">Candidatus Providencia siddallii</name>
    <dbReference type="NCBI Taxonomy" id="1715285"/>
    <lineage>
        <taxon>Bacteria</taxon>
        <taxon>Pseudomonadati</taxon>
        <taxon>Pseudomonadota</taxon>
        <taxon>Gammaproteobacteria</taxon>
        <taxon>Enterobacterales</taxon>
        <taxon>Morganellaceae</taxon>
        <taxon>Providencia</taxon>
    </lineage>
</organism>
<comment type="subcellular location">
    <subcellularLocation>
        <location evidence="2">Cell membrane</location>
    </subcellularLocation>
    <subcellularLocation>
        <location evidence="1">Membrane</location>
        <topology evidence="1">Single-pass membrane protein</topology>
    </subcellularLocation>
</comment>
<dbReference type="PANTHER" id="PTHR38035:SF1">
    <property type="entry name" value="ANCILLARY SECYEG TRANSLOCON SUBUNIT"/>
    <property type="match status" value="1"/>
</dbReference>
<dbReference type="InterPro" id="IPR018704">
    <property type="entry name" value="SecYEG/CpoB_TPR"/>
</dbReference>
<evidence type="ECO:0000256" key="3">
    <source>
        <dbReference type="ARBA" id="ARBA00022475"/>
    </source>
</evidence>
<keyword evidence="6 8" id="KW-0472">Membrane</keyword>
<dbReference type="Pfam" id="PF09976">
    <property type="entry name" value="TPR_21"/>
    <property type="match status" value="1"/>
</dbReference>
<evidence type="ECO:0000256" key="7">
    <source>
        <dbReference type="ARBA" id="ARBA00023186"/>
    </source>
</evidence>
<gene>
    <name evidence="10" type="primary">yfgM</name>
    <name evidence="10" type="ORF">PRHACTZTBTEA_374</name>
</gene>
<sequence>MNYIKKTSNKHCFIYYCSILIIGIIIFFISMFFWNYFESGKHQKLQYKIKQYEFLSSQLYNNNLKYIEIKEKNIIKKDDIYSFFIGFEIARLAVNNGDFKNAEKILVEILSNTTNLIIKDLVNLRIARIKLEQGDADKAIFFISNIKNKSWKSISNITLGDAFLLKGDKINSKKTYTIGLENENSKFVKTILMLKLNQFF</sequence>
<dbReference type="PANTHER" id="PTHR38035">
    <property type="entry name" value="UPF0070 PROTEIN YFGM"/>
    <property type="match status" value="1"/>
</dbReference>
<keyword evidence="7" id="KW-0143">Chaperone</keyword>
<dbReference type="InterPro" id="IPR026039">
    <property type="entry name" value="YfgM"/>
</dbReference>
<evidence type="ECO:0000256" key="4">
    <source>
        <dbReference type="ARBA" id="ARBA00022692"/>
    </source>
</evidence>
<evidence type="ECO:0000256" key="2">
    <source>
        <dbReference type="ARBA" id="ARBA00004236"/>
    </source>
</evidence>
<keyword evidence="11" id="KW-1185">Reference proteome</keyword>
<protein>
    <submittedName>
        <fullName evidence="10">UPF0070 protein YfgM</fullName>
    </submittedName>
</protein>
<evidence type="ECO:0000256" key="5">
    <source>
        <dbReference type="ARBA" id="ARBA00022989"/>
    </source>
</evidence>
<evidence type="ECO:0000256" key="6">
    <source>
        <dbReference type="ARBA" id="ARBA00023136"/>
    </source>
</evidence>
<keyword evidence="5 8" id="KW-1133">Transmembrane helix</keyword>
<evidence type="ECO:0000259" key="9">
    <source>
        <dbReference type="Pfam" id="PF09976"/>
    </source>
</evidence>
<keyword evidence="4 8" id="KW-0812">Transmembrane</keyword>
<evidence type="ECO:0000256" key="8">
    <source>
        <dbReference type="SAM" id="Phobius"/>
    </source>
</evidence>
<feature type="transmembrane region" description="Helical" evidence="8">
    <location>
        <begin position="12"/>
        <end position="37"/>
    </location>
</feature>
<accession>A0ABP1CFL4</accession>